<proteinExistence type="predicted"/>
<protein>
    <recommendedName>
        <fullName evidence="2">Lipoprotein</fullName>
    </recommendedName>
</protein>
<reference evidence="1" key="1">
    <citation type="submission" date="2018-06" db="EMBL/GenBank/DDBJ databases">
        <authorList>
            <person name="Zhirakovskaya E."/>
        </authorList>
    </citation>
    <scope>NUCLEOTIDE SEQUENCE</scope>
</reference>
<gene>
    <name evidence="1" type="ORF">MNBD_GAMMA09-1764</name>
</gene>
<evidence type="ECO:0000313" key="1">
    <source>
        <dbReference type="EMBL" id="VAW68252.1"/>
    </source>
</evidence>
<accession>A0A3B0XYM8</accession>
<dbReference type="EMBL" id="UOFI01000117">
    <property type="protein sequence ID" value="VAW68252.1"/>
    <property type="molecule type" value="Genomic_DNA"/>
</dbReference>
<name>A0A3B0XYM8_9ZZZZ</name>
<organism evidence="1">
    <name type="scientific">hydrothermal vent metagenome</name>
    <dbReference type="NCBI Taxonomy" id="652676"/>
    <lineage>
        <taxon>unclassified sequences</taxon>
        <taxon>metagenomes</taxon>
        <taxon>ecological metagenomes</taxon>
    </lineage>
</organism>
<dbReference type="AlphaFoldDB" id="A0A3B0XYM8"/>
<sequence length="136" mass="15481">MIKKWNISKFLFYVFGGACWFILLGILQARCIVNIPLYIDSLWVKPIGEGLVKNVIGATAFRVEGYGCEDQLIFVAQYYPNGMDGKTQIKSLASIVDVESWKKIESDTISTTYIDNSYKYVLFQTSDGVHMKVFQK</sequence>
<evidence type="ECO:0008006" key="2">
    <source>
        <dbReference type="Google" id="ProtNLM"/>
    </source>
</evidence>